<evidence type="ECO:0000313" key="3">
    <source>
        <dbReference type="EMBL" id="MCK2221823.1"/>
    </source>
</evidence>
<evidence type="ECO:0000313" key="4">
    <source>
        <dbReference type="Proteomes" id="UP001317259"/>
    </source>
</evidence>
<protein>
    <recommendedName>
        <fullName evidence="5">DUF2914 domain-containing protein</fullName>
    </recommendedName>
</protein>
<feature type="compositionally biased region" description="Low complexity" evidence="1">
    <location>
        <begin position="22"/>
        <end position="36"/>
    </location>
</feature>
<evidence type="ECO:0000256" key="1">
    <source>
        <dbReference type="SAM" id="MobiDB-lite"/>
    </source>
</evidence>
<sequence length="182" mass="19139">MRRIMVSFVAVLAISGCGAGAAAPRPDARASGRPPGTSAQASGTPPATDARATATPGPTATVAGAGCEGSPVLQGEGFPEVKGVGEGVELWGLLFAETPLRHGAEIKIVWRMTGDGPLREVRATLPDGTRAKLAWGPEEHGGSSWHRPGQEWGTGFVFPRRGCWKVELTRDRGRGHAWLRVR</sequence>
<accession>A0ABT0GBQ7</accession>
<keyword evidence="4" id="KW-1185">Reference proteome</keyword>
<reference evidence="3 4" key="1">
    <citation type="submission" date="2022-04" db="EMBL/GenBank/DDBJ databases">
        <title>Genome draft of Actinomadura sp. ATCC 31491.</title>
        <authorList>
            <person name="Shi X."/>
            <person name="Du Y."/>
        </authorList>
    </citation>
    <scope>NUCLEOTIDE SEQUENCE [LARGE SCALE GENOMIC DNA]</scope>
    <source>
        <strain evidence="3 4">ATCC 31491</strain>
    </source>
</reference>
<dbReference type="Proteomes" id="UP001317259">
    <property type="component" value="Unassembled WGS sequence"/>
</dbReference>
<comment type="caution">
    <text evidence="3">The sequence shown here is derived from an EMBL/GenBank/DDBJ whole genome shotgun (WGS) entry which is preliminary data.</text>
</comment>
<keyword evidence="2" id="KW-0732">Signal</keyword>
<feature type="region of interest" description="Disordered" evidence="1">
    <location>
        <begin position="22"/>
        <end position="68"/>
    </location>
</feature>
<evidence type="ECO:0008006" key="5">
    <source>
        <dbReference type="Google" id="ProtNLM"/>
    </source>
</evidence>
<proteinExistence type="predicted"/>
<organism evidence="3 4">
    <name type="scientific">Actinomadura luzonensis</name>
    <dbReference type="NCBI Taxonomy" id="2805427"/>
    <lineage>
        <taxon>Bacteria</taxon>
        <taxon>Bacillati</taxon>
        <taxon>Actinomycetota</taxon>
        <taxon>Actinomycetes</taxon>
        <taxon>Streptosporangiales</taxon>
        <taxon>Thermomonosporaceae</taxon>
        <taxon>Actinomadura</taxon>
    </lineage>
</organism>
<feature type="chain" id="PRO_5047410502" description="DUF2914 domain-containing protein" evidence="2">
    <location>
        <begin position="22"/>
        <end position="182"/>
    </location>
</feature>
<dbReference type="EMBL" id="JAKRKC020000003">
    <property type="protein sequence ID" value="MCK2221823.1"/>
    <property type="molecule type" value="Genomic_DNA"/>
</dbReference>
<evidence type="ECO:0000256" key="2">
    <source>
        <dbReference type="SAM" id="SignalP"/>
    </source>
</evidence>
<feature type="compositionally biased region" description="Low complexity" evidence="1">
    <location>
        <begin position="43"/>
        <end position="65"/>
    </location>
</feature>
<gene>
    <name evidence="3" type="ORF">MF672_049660</name>
</gene>
<dbReference type="PROSITE" id="PS51257">
    <property type="entry name" value="PROKAR_LIPOPROTEIN"/>
    <property type="match status" value="1"/>
</dbReference>
<dbReference type="RefSeq" id="WP_242373053.1">
    <property type="nucleotide sequence ID" value="NZ_JAKRKC020000003.1"/>
</dbReference>
<name>A0ABT0GBQ7_9ACTN</name>
<feature type="signal peptide" evidence="2">
    <location>
        <begin position="1"/>
        <end position="21"/>
    </location>
</feature>